<dbReference type="AlphaFoldDB" id="A0A256LD13"/>
<evidence type="ECO:0000313" key="3">
    <source>
        <dbReference type="EMBL" id="OYR90946.1"/>
    </source>
</evidence>
<accession>A0A256LD13</accession>
<reference evidence="3 4" key="1">
    <citation type="submission" date="2017-04" db="EMBL/GenBank/DDBJ databases">
        <authorList>
            <person name="Afonso C.L."/>
            <person name="Miller P.J."/>
            <person name="Scott M.A."/>
            <person name="Spackman E."/>
            <person name="Goraichik I."/>
            <person name="Dimitrov K.M."/>
            <person name="Suarez D.L."/>
            <person name="Swayne D.E."/>
        </authorList>
    </citation>
    <scope>NUCLEOTIDE SEQUENCE [LARGE SCALE GENOMIC DNA]</scope>
    <source>
        <strain evidence="3 4">609q</strain>
    </source>
</reference>
<evidence type="ECO:0000313" key="2">
    <source>
        <dbReference type="EMBL" id="OYR87325.1"/>
    </source>
</evidence>
<reference evidence="4 5" key="3">
    <citation type="submission" date="2017-09" db="EMBL/GenBank/DDBJ databases">
        <title>Tripartite evolution among Lactobacillus johnsonii, Lactobacillus taiwanensis, Lactobacillus reuteri and their rodent host.</title>
        <authorList>
            <person name="Wang T."/>
            <person name="Knowles S."/>
            <person name="Cheng C."/>
        </authorList>
    </citation>
    <scope>NUCLEOTIDE SEQUENCE [LARGE SCALE GENOMIC DNA]</scope>
    <source>
        <strain evidence="3 4">609q</strain>
        <strain evidence="2 5">609u</strain>
    </source>
</reference>
<feature type="compositionally biased region" description="Basic and acidic residues" evidence="1">
    <location>
        <begin position="1"/>
        <end position="18"/>
    </location>
</feature>
<comment type="caution">
    <text evidence="3">The sequence shown here is derived from an EMBL/GenBank/DDBJ whole genome shotgun (WGS) entry which is preliminary data.</text>
</comment>
<keyword evidence="5" id="KW-1185">Reference proteome</keyword>
<feature type="region of interest" description="Disordered" evidence="1">
    <location>
        <begin position="1"/>
        <end position="36"/>
    </location>
</feature>
<dbReference type="EMBL" id="NGNX01000033">
    <property type="protein sequence ID" value="OYR90946.1"/>
    <property type="molecule type" value="Genomic_DNA"/>
</dbReference>
<sequence length="180" mass="20439">MNNEETTKEVTPNSEEKTTVSTNTDTNVPVREDVKISPKVPVEEQLTAAPTKKLEEILPEKGTNLLYISGTLAGHDYDCEGPIEFPFKLNKPMWPLTPIKPNFEYENQKFDYDNEIWIPLDAKSQGQQITDLTKQVAKLNQDSVKHDQAAEQSQKMVMQQMQMLTAINTKLDKLTKDGDK</sequence>
<proteinExistence type="predicted"/>
<organism evidence="3 4">
    <name type="scientific">Lactobacillus taiwanensis</name>
    <dbReference type="NCBI Taxonomy" id="508451"/>
    <lineage>
        <taxon>Bacteria</taxon>
        <taxon>Bacillati</taxon>
        <taxon>Bacillota</taxon>
        <taxon>Bacilli</taxon>
        <taxon>Lactobacillales</taxon>
        <taxon>Lactobacillaceae</taxon>
        <taxon>Lactobacillus</taxon>
    </lineage>
</organism>
<evidence type="ECO:0000313" key="4">
    <source>
        <dbReference type="Proteomes" id="UP000215828"/>
    </source>
</evidence>
<name>A0A256LD13_9LACO</name>
<dbReference type="Proteomes" id="UP000216316">
    <property type="component" value="Unassembled WGS sequence"/>
</dbReference>
<dbReference type="RefSeq" id="WP_094496311.1">
    <property type="nucleotide sequence ID" value="NZ_NGNV01000044.1"/>
</dbReference>
<evidence type="ECO:0000256" key="1">
    <source>
        <dbReference type="SAM" id="MobiDB-lite"/>
    </source>
</evidence>
<gene>
    <name evidence="2" type="ORF">CBF53_07695</name>
    <name evidence="3" type="ORF">CBF70_07140</name>
</gene>
<dbReference type="EMBL" id="NGNV01000044">
    <property type="protein sequence ID" value="OYR87325.1"/>
    <property type="molecule type" value="Genomic_DNA"/>
</dbReference>
<protein>
    <submittedName>
        <fullName evidence="3">Uncharacterized protein</fullName>
    </submittedName>
</protein>
<reference evidence="2 5" key="2">
    <citation type="submission" date="2017-05" db="EMBL/GenBank/DDBJ databases">
        <authorList>
            <person name="Lin X.B."/>
            <person name="Stothard P."/>
            <person name="Tasseva G."/>
            <person name="Walter J."/>
        </authorList>
    </citation>
    <scope>NUCLEOTIDE SEQUENCE [LARGE SCALE GENOMIC DNA]</scope>
    <source>
        <strain evidence="2 5">609u</strain>
    </source>
</reference>
<evidence type="ECO:0000313" key="5">
    <source>
        <dbReference type="Proteomes" id="UP000216316"/>
    </source>
</evidence>
<dbReference type="Proteomes" id="UP000215828">
    <property type="component" value="Unassembled WGS sequence"/>
</dbReference>